<feature type="binding site" evidence="8">
    <location>
        <begin position="406"/>
        <end position="411"/>
    </location>
    <ligand>
        <name>ATP</name>
        <dbReference type="ChEBI" id="CHEBI:30616"/>
    </ligand>
</feature>
<comment type="caution">
    <text evidence="12">The sequence shown here is derived from an EMBL/GenBank/DDBJ whole genome shotgun (WGS) entry which is preliminary data.</text>
</comment>
<dbReference type="PROSITE" id="PS51510">
    <property type="entry name" value="PHOSPHAGEN_KINASE_C"/>
    <property type="match status" value="1"/>
</dbReference>
<sequence length="448" mass="51654">MAGIELNSSNIEGKRQEFRKYLEVTGVTEKLTTVLMKLYQEEKKPDDPIAFIRKNLCVECPDENTVIEMKEKMDELVKEKKEVEIELSVATSSVKKTASETNLFLTQKYEALNDDENGNSLLKEYLNNEIFEKLKDLKTDFNGTLLDNIQCGLTHFDSEIGIFASDPNAYVTFEALFNPVLEDYHEIDSEVKQPATDFGDCHDLEDLDPENKIVKAVRVMIGRALDNYEYMPLTNVEKLEEIEDKIKKSLLKIEDEEFKGTYHSLAEINDEQQKEWIEDGTLFPNPDDKFLKAAGTYRFWPKGRGVFMNEKKNFCVWINEEEHLQIVSSEEGANLHNTYERLMKGFDLIKELNFAQHPRFGFLAHNLKHIGNTLRIIVKAKISKLALEENSNKFETLLETHGIKMKKIDNGIYELTNGKRVGMTEIESARNFQKGIKEIITAEKCLHL</sequence>
<dbReference type="InterPro" id="IPR022414">
    <property type="entry name" value="ATP-guanido_PTrfase_cat"/>
</dbReference>
<proteinExistence type="inferred from homology"/>
<evidence type="ECO:0000313" key="12">
    <source>
        <dbReference type="EMBL" id="KAG5679637.1"/>
    </source>
</evidence>
<dbReference type="GO" id="GO:0046314">
    <property type="term" value="P:phosphocreatine biosynthetic process"/>
    <property type="evidence" value="ECO:0007669"/>
    <property type="project" value="InterPro"/>
</dbReference>
<evidence type="ECO:0000256" key="3">
    <source>
        <dbReference type="ARBA" id="ARBA00022679"/>
    </source>
</evidence>
<dbReference type="Gene3D" id="3.30.590.10">
    <property type="entry name" value="Glutamine synthetase/guanido kinase, catalytic domain"/>
    <property type="match status" value="1"/>
</dbReference>
<feature type="binding site" evidence="8">
    <location>
        <begin position="216"/>
        <end position="220"/>
    </location>
    <ligand>
        <name>ATP</name>
        <dbReference type="ChEBI" id="CHEBI:30616"/>
    </ligand>
</feature>
<keyword evidence="6 8" id="KW-0067">ATP-binding</keyword>
<keyword evidence="9" id="KW-0175">Coiled coil</keyword>
<reference evidence="12" key="1">
    <citation type="submission" date="2021-03" db="EMBL/GenBank/DDBJ databases">
        <title>Chromosome level genome of the anhydrobiotic midge Polypedilum vanderplanki.</title>
        <authorList>
            <person name="Yoshida Y."/>
            <person name="Kikawada T."/>
            <person name="Gusev O."/>
        </authorList>
    </citation>
    <scope>NUCLEOTIDE SEQUENCE</scope>
    <source>
        <strain evidence="12">NIAS01</strain>
        <tissue evidence="12">Whole body or cell culture</tissue>
    </source>
</reference>
<dbReference type="PRINTS" id="PR02028">
    <property type="entry name" value="CMYCBINDINGP"/>
</dbReference>
<dbReference type="InterPro" id="IPR036802">
    <property type="entry name" value="ATP-guanido_PTrfase_N_sf"/>
</dbReference>
<dbReference type="GO" id="GO:0005524">
    <property type="term" value="F:ATP binding"/>
    <property type="evidence" value="ECO:0007669"/>
    <property type="project" value="UniProtKB-UniRule"/>
</dbReference>
<evidence type="ECO:0000256" key="2">
    <source>
        <dbReference type="ARBA" id="ARBA00012230"/>
    </source>
</evidence>
<dbReference type="PROSITE" id="PS51509">
    <property type="entry name" value="PHOSPHAGEN_KINASE_N"/>
    <property type="match status" value="1"/>
</dbReference>
<keyword evidence="3 8" id="KW-0808">Transferase</keyword>
<dbReference type="FunFam" id="1.10.135.10:FF:000003">
    <property type="entry name" value="Three-domain arginine kinase"/>
    <property type="match status" value="1"/>
</dbReference>
<evidence type="ECO:0000256" key="4">
    <source>
        <dbReference type="ARBA" id="ARBA00022741"/>
    </source>
</evidence>
<keyword evidence="13" id="KW-1185">Reference proteome</keyword>
<keyword evidence="4 8" id="KW-0547">Nucleotide-binding</keyword>
<dbReference type="AlphaFoldDB" id="A0A9J6CCJ2"/>
<dbReference type="PANTHER" id="PTHR11547:SF38">
    <property type="entry name" value="ARGININE KINASE 1-RELATED"/>
    <property type="match status" value="1"/>
</dbReference>
<feature type="domain" description="Phosphagen kinase N-terminal" evidence="10">
    <location>
        <begin position="104"/>
        <end position="186"/>
    </location>
</feature>
<dbReference type="GO" id="GO:0004111">
    <property type="term" value="F:creatine kinase activity"/>
    <property type="evidence" value="ECO:0007669"/>
    <property type="project" value="InterPro"/>
</dbReference>
<gene>
    <name evidence="12" type="ORF">PVAND_009194</name>
</gene>
<dbReference type="SUPFAM" id="SSF55931">
    <property type="entry name" value="Glutamine synthetase/guanido kinase"/>
    <property type="match status" value="1"/>
</dbReference>
<evidence type="ECO:0000256" key="1">
    <source>
        <dbReference type="ARBA" id="ARBA00006798"/>
    </source>
</evidence>
<comment type="caution">
    <text evidence="8">Lacks conserved residue(s) required for the propagation of feature annotation.</text>
</comment>
<dbReference type="InterPro" id="IPR022413">
    <property type="entry name" value="ATP-guanido_PTrfase_N"/>
</dbReference>
<dbReference type="Pfam" id="PF02807">
    <property type="entry name" value="ATP-gua_PtransN"/>
    <property type="match status" value="1"/>
</dbReference>
<evidence type="ECO:0000256" key="9">
    <source>
        <dbReference type="SAM" id="Coils"/>
    </source>
</evidence>
<evidence type="ECO:0000259" key="11">
    <source>
        <dbReference type="PROSITE" id="PS51510"/>
    </source>
</evidence>
<dbReference type="InterPro" id="IPR000749">
    <property type="entry name" value="ATP-guanido_PTrfase"/>
</dbReference>
<protein>
    <recommendedName>
        <fullName evidence="2">arginine kinase</fullName>
        <ecNumber evidence="2">2.7.3.3</ecNumber>
    </recommendedName>
</protein>
<dbReference type="GO" id="GO:0005615">
    <property type="term" value="C:extracellular space"/>
    <property type="evidence" value="ECO:0007669"/>
    <property type="project" value="TreeGrafter"/>
</dbReference>
<comment type="similarity">
    <text evidence="1 7">Belongs to the ATP:guanido phosphotransferase family.</text>
</comment>
<dbReference type="Gene3D" id="1.10.135.10">
    <property type="entry name" value="ATP:guanido phosphotransferase, N-terminal domain"/>
    <property type="match status" value="1"/>
</dbReference>
<feature type="domain" description="Phosphagen kinase C-terminal" evidence="11">
    <location>
        <begin position="213"/>
        <end position="446"/>
    </location>
</feature>
<dbReference type="Pfam" id="PF00217">
    <property type="entry name" value="ATP-gua_Ptrans"/>
    <property type="match status" value="1"/>
</dbReference>
<evidence type="ECO:0000313" key="13">
    <source>
        <dbReference type="Proteomes" id="UP001107558"/>
    </source>
</evidence>
<evidence type="ECO:0000256" key="7">
    <source>
        <dbReference type="PROSITE-ProRule" id="PRU00842"/>
    </source>
</evidence>
<dbReference type="InterPro" id="IPR014746">
    <property type="entry name" value="Gln_synth/guanido_kin_cat_dom"/>
</dbReference>
<accession>A0A9J6CCJ2</accession>
<dbReference type="SUPFAM" id="SSF48034">
    <property type="entry name" value="Guanido kinase N-terminal domain"/>
    <property type="match status" value="1"/>
</dbReference>
<name>A0A9J6CCJ2_POLVA</name>
<organism evidence="12 13">
    <name type="scientific">Polypedilum vanderplanki</name>
    <name type="common">Sleeping chironomid midge</name>
    <dbReference type="NCBI Taxonomy" id="319348"/>
    <lineage>
        <taxon>Eukaryota</taxon>
        <taxon>Metazoa</taxon>
        <taxon>Ecdysozoa</taxon>
        <taxon>Arthropoda</taxon>
        <taxon>Hexapoda</taxon>
        <taxon>Insecta</taxon>
        <taxon>Pterygota</taxon>
        <taxon>Neoptera</taxon>
        <taxon>Endopterygota</taxon>
        <taxon>Diptera</taxon>
        <taxon>Nematocera</taxon>
        <taxon>Chironomoidea</taxon>
        <taxon>Chironomidae</taxon>
        <taxon>Chironominae</taxon>
        <taxon>Polypedilum</taxon>
        <taxon>Polypedilum</taxon>
    </lineage>
</organism>
<feature type="binding site" evidence="8">
    <location>
        <begin position="375"/>
        <end position="379"/>
    </location>
    <ligand>
        <name>ATP</name>
        <dbReference type="ChEBI" id="CHEBI:30616"/>
    </ligand>
</feature>
<evidence type="ECO:0000256" key="5">
    <source>
        <dbReference type="ARBA" id="ARBA00022777"/>
    </source>
</evidence>
<evidence type="ECO:0000256" key="6">
    <source>
        <dbReference type="ARBA" id="ARBA00022840"/>
    </source>
</evidence>
<dbReference type="OrthoDB" id="430219at2759"/>
<evidence type="ECO:0000259" key="10">
    <source>
        <dbReference type="PROSITE" id="PS51509"/>
    </source>
</evidence>
<keyword evidence="5 8" id="KW-0418">Kinase</keyword>
<feature type="coiled-coil region" evidence="9">
    <location>
        <begin position="66"/>
        <end position="93"/>
    </location>
</feature>
<dbReference type="PANTHER" id="PTHR11547">
    <property type="entry name" value="ARGININE OR CREATINE KINASE"/>
    <property type="match status" value="1"/>
</dbReference>
<dbReference type="EMBL" id="JADBJN010000001">
    <property type="protein sequence ID" value="KAG5679637.1"/>
    <property type="molecule type" value="Genomic_DNA"/>
</dbReference>
<dbReference type="EC" id="2.7.3.3" evidence="2"/>
<dbReference type="Proteomes" id="UP001107558">
    <property type="component" value="Chromosome 1"/>
</dbReference>
<dbReference type="GO" id="GO:0004054">
    <property type="term" value="F:arginine kinase activity"/>
    <property type="evidence" value="ECO:0007669"/>
    <property type="project" value="UniProtKB-EC"/>
</dbReference>
<evidence type="ECO:0000256" key="8">
    <source>
        <dbReference type="PROSITE-ProRule" id="PRU00843"/>
    </source>
</evidence>